<feature type="domain" description="Cupin type-2" evidence="1">
    <location>
        <begin position="43"/>
        <end position="102"/>
    </location>
</feature>
<name>A0ABW5EEH0_9GAMM</name>
<dbReference type="Gene3D" id="2.60.120.10">
    <property type="entry name" value="Jelly Rolls"/>
    <property type="match status" value="1"/>
</dbReference>
<proteinExistence type="predicted"/>
<protein>
    <submittedName>
        <fullName evidence="2">Cupin domain-containing protein</fullName>
    </submittedName>
</protein>
<keyword evidence="3" id="KW-1185">Reference proteome</keyword>
<dbReference type="InterPro" id="IPR011051">
    <property type="entry name" value="RmlC_Cupin_sf"/>
</dbReference>
<dbReference type="CDD" id="cd06981">
    <property type="entry name" value="cupin_reut_a1446"/>
    <property type="match status" value="1"/>
</dbReference>
<dbReference type="InterPro" id="IPR014710">
    <property type="entry name" value="RmlC-like_jellyroll"/>
</dbReference>
<evidence type="ECO:0000259" key="1">
    <source>
        <dbReference type="Pfam" id="PF07883"/>
    </source>
</evidence>
<evidence type="ECO:0000313" key="3">
    <source>
        <dbReference type="Proteomes" id="UP001597425"/>
    </source>
</evidence>
<dbReference type="Pfam" id="PF07883">
    <property type="entry name" value="Cupin_2"/>
    <property type="match status" value="1"/>
</dbReference>
<sequence>MNNIFASLPKDLSAEVFEDIVRRDSVRIERIVSRGHSSPERGWYDQDEGEWVMVLRGAARLLFEDGREVELGAGDFIDIPARTKHRVSWTDPGETTVWLAVYYK</sequence>
<gene>
    <name evidence="2" type="ORF">ACFSKX_15175</name>
</gene>
<reference evidence="3" key="1">
    <citation type="journal article" date="2019" name="Int. J. Syst. Evol. Microbiol.">
        <title>The Global Catalogue of Microorganisms (GCM) 10K type strain sequencing project: providing services to taxonomists for standard genome sequencing and annotation.</title>
        <authorList>
            <consortium name="The Broad Institute Genomics Platform"/>
            <consortium name="The Broad Institute Genome Sequencing Center for Infectious Disease"/>
            <person name="Wu L."/>
            <person name="Ma J."/>
        </authorList>
    </citation>
    <scope>NUCLEOTIDE SEQUENCE [LARGE SCALE GENOMIC DNA]</scope>
    <source>
        <strain evidence="3">KCTC 12848</strain>
    </source>
</reference>
<dbReference type="Proteomes" id="UP001597425">
    <property type="component" value="Unassembled WGS sequence"/>
</dbReference>
<evidence type="ECO:0000313" key="2">
    <source>
        <dbReference type="EMBL" id="MFD2311769.1"/>
    </source>
</evidence>
<dbReference type="EMBL" id="JBHUJD010000022">
    <property type="protein sequence ID" value="MFD2311769.1"/>
    <property type="molecule type" value="Genomic_DNA"/>
</dbReference>
<comment type="caution">
    <text evidence="2">The sequence shown here is derived from an EMBL/GenBank/DDBJ whole genome shotgun (WGS) entry which is preliminary data.</text>
</comment>
<dbReference type="RefSeq" id="WP_265722371.1">
    <property type="nucleotide sequence ID" value="NZ_JAPIVK010000022.1"/>
</dbReference>
<dbReference type="InterPro" id="IPR013096">
    <property type="entry name" value="Cupin_2"/>
</dbReference>
<organism evidence="2 3">
    <name type="scientific">Microbulbifer halophilus</name>
    <dbReference type="NCBI Taxonomy" id="453963"/>
    <lineage>
        <taxon>Bacteria</taxon>
        <taxon>Pseudomonadati</taxon>
        <taxon>Pseudomonadota</taxon>
        <taxon>Gammaproteobacteria</taxon>
        <taxon>Cellvibrionales</taxon>
        <taxon>Microbulbiferaceae</taxon>
        <taxon>Microbulbifer</taxon>
    </lineage>
</organism>
<accession>A0ABW5EEH0</accession>
<dbReference type="SUPFAM" id="SSF51182">
    <property type="entry name" value="RmlC-like cupins"/>
    <property type="match status" value="1"/>
</dbReference>